<gene>
    <name evidence="2" type="ORF">LJ739_01915</name>
</gene>
<dbReference type="EMBL" id="JAJEWP010000001">
    <property type="protein sequence ID" value="MCC2614996.1"/>
    <property type="molecule type" value="Genomic_DNA"/>
</dbReference>
<feature type="compositionally biased region" description="Basic residues" evidence="1">
    <location>
        <begin position="1"/>
        <end position="12"/>
    </location>
</feature>
<sequence length="181" mass="20045">MTKSSKKQKRQRAAITPQPDYHPATVSPAPIKRPSALAQPDYSGTRQGAAHNPAPPPAVDPYLSHYATVLSTPLTQPQPLIPQTVMSGLMYIVLEQELTLRNKRRIVLLDSNDLLYGSVGGKCVMLSIDWQKDWHNVVKVHEGKHTWETSFAELAATQDIALLRLFAHSEVWAEGTYAPLA</sequence>
<evidence type="ECO:0000256" key="1">
    <source>
        <dbReference type="SAM" id="MobiDB-lite"/>
    </source>
</evidence>
<reference evidence="2 3" key="1">
    <citation type="submission" date="2021-10" db="EMBL/GenBank/DDBJ databases">
        <title>Draft genome of Aestuariibacter halophilus JC2043.</title>
        <authorList>
            <person name="Emsley S.A."/>
            <person name="Pfannmuller K.M."/>
            <person name="Ushijima B."/>
            <person name="Saw J.H."/>
            <person name="Videau P."/>
        </authorList>
    </citation>
    <scope>NUCLEOTIDE SEQUENCE [LARGE SCALE GENOMIC DNA]</scope>
    <source>
        <strain evidence="2 3">JC2043</strain>
    </source>
</reference>
<evidence type="ECO:0000313" key="2">
    <source>
        <dbReference type="EMBL" id="MCC2614996.1"/>
    </source>
</evidence>
<organism evidence="2 3">
    <name type="scientific">Fluctibacter halophilus</name>
    <dbReference type="NCBI Taxonomy" id="226011"/>
    <lineage>
        <taxon>Bacteria</taxon>
        <taxon>Pseudomonadati</taxon>
        <taxon>Pseudomonadota</taxon>
        <taxon>Gammaproteobacteria</taxon>
        <taxon>Alteromonadales</taxon>
        <taxon>Alteromonadaceae</taxon>
        <taxon>Fluctibacter</taxon>
    </lineage>
</organism>
<dbReference type="Proteomes" id="UP001520878">
    <property type="component" value="Unassembled WGS sequence"/>
</dbReference>
<proteinExistence type="predicted"/>
<evidence type="ECO:0000313" key="3">
    <source>
        <dbReference type="Proteomes" id="UP001520878"/>
    </source>
</evidence>
<comment type="caution">
    <text evidence="2">The sequence shown here is derived from an EMBL/GenBank/DDBJ whole genome shotgun (WGS) entry which is preliminary data.</text>
</comment>
<name>A0ABS8G4D5_9ALTE</name>
<dbReference type="RefSeq" id="WP_229156909.1">
    <property type="nucleotide sequence ID" value="NZ_JAJEWP010000001.1"/>
</dbReference>
<accession>A0ABS8G4D5</accession>
<protein>
    <submittedName>
        <fullName evidence="2">Uncharacterized protein</fullName>
    </submittedName>
</protein>
<feature type="region of interest" description="Disordered" evidence="1">
    <location>
        <begin position="1"/>
        <end position="58"/>
    </location>
</feature>
<keyword evidence="3" id="KW-1185">Reference proteome</keyword>